<dbReference type="Proteomes" id="UP000016505">
    <property type="component" value="Chromosome I"/>
</dbReference>
<evidence type="ECO:0000313" key="2">
    <source>
        <dbReference type="Proteomes" id="UP000016505"/>
    </source>
</evidence>
<dbReference type="AlphaFoldDB" id="A0A290RYY7"/>
<dbReference type="EMBL" id="CP011025">
    <property type="protein sequence ID" value="ATC85316.1"/>
    <property type="molecule type" value="Genomic_DNA"/>
</dbReference>
<reference evidence="1 2" key="1">
    <citation type="journal article" date="2012" name="J. Bacteriol.">
        <title>Genome sequences of type strains of seven species of the marine bacterium Pseudoalteromonas.</title>
        <authorList>
            <person name="Xie B.B."/>
            <person name="Shu Y.L."/>
            <person name="Qin Q.L."/>
            <person name="Rong J.C."/>
            <person name="Zhang X.Y."/>
            <person name="Chen X.L."/>
            <person name="Shi M."/>
            <person name="He H.L."/>
            <person name="Zhou B.C."/>
            <person name="Zhang Y.Z."/>
        </authorList>
    </citation>
    <scope>NUCLEOTIDE SEQUENCE [LARGE SCALE GENOMIC DNA]</scope>
    <source>
        <strain evidence="1 2">A 37-1-2</strain>
    </source>
</reference>
<sequence>MVEHINAYFDDIRYSSRLIFSQFQKKLKIHRFILSYI</sequence>
<proteinExistence type="predicted"/>
<accession>A0A290RYY7</accession>
<name>A0A290RYY7_9GAMM</name>
<organism evidence="1 2">
    <name type="scientific">Pseudoalteromonas arctica A 37-1-2</name>
    <dbReference type="NCBI Taxonomy" id="1117313"/>
    <lineage>
        <taxon>Bacteria</taxon>
        <taxon>Pseudomonadati</taxon>
        <taxon>Pseudomonadota</taxon>
        <taxon>Gammaproteobacteria</taxon>
        <taxon>Alteromonadales</taxon>
        <taxon>Pseudoalteromonadaceae</taxon>
        <taxon>Pseudoalteromonas</taxon>
    </lineage>
</organism>
<dbReference type="KEGG" id="part:PARC_a0597"/>
<protein>
    <submittedName>
        <fullName evidence="1">Uncharacterized protein</fullName>
    </submittedName>
</protein>
<evidence type="ECO:0000313" key="1">
    <source>
        <dbReference type="EMBL" id="ATC85316.1"/>
    </source>
</evidence>
<gene>
    <name evidence="1" type="ORF">PARC_a0597</name>
</gene>